<dbReference type="AlphaFoldDB" id="A0A835YVP6"/>
<dbReference type="EMBL" id="JAFCMP010000323">
    <property type="protein sequence ID" value="KAG5181543.1"/>
    <property type="molecule type" value="Genomic_DNA"/>
</dbReference>
<organism evidence="1 2">
    <name type="scientific">Tribonema minus</name>
    <dbReference type="NCBI Taxonomy" id="303371"/>
    <lineage>
        <taxon>Eukaryota</taxon>
        <taxon>Sar</taxon>
        <taxon>Stramenopiles</taxon>
        <taxon>Ochrophyta</taxon>
        <taxon>PX clade</taxon>
        <taxon>Xanthophyceae</taxon>
        <taxon>Tribonematales</taxon>
        <taxon>Tribonemataceae</taxon>
        <taxon>Tribonema</taxon>
    </lineage>
</organism>
<proteinExistence type="predicted"/>
<keyword evidence="2" id="KW-1185">Reference proteome</keyword>
<name>A0A835YVP6_9STRA</name>
<accession>A0A835YVP6</accession>
<sequence>GYYHQTWDAARTAPAGTTLGVAFGGWADVTLALSDATNTFSKLGGAKYLDVGGGNGSGAWTAALITKLDANLAVVKNAGYVGICYDIEEGVTGLAPAFAASFANAKAAGLKVLVTISHSAPYGFPDAAAVMSAVFASASVDYLSPQLYTTGAETANDWATSGGVAWTSYAGIAARVVPSVARAGLYASAQATFATYGVTTWGYVAWS</sequence>
<feature type="non-terminal residue" evidence="1">
    <location>
        <position position="207"/>
    </location>
</feature>
<protein>
    <submittedName>
        <fullName evidence="1">Uncharacterized protein</fullName>
    </submittedName>
</protein>
<evidence type="ECO:0000313" key="1">
    <source>
        <dbReference type="EMBL" id="KAG5181543.1"/>
    </source>
</evidence>
<dbReference type="OrthoDB" id="184709at2759"/>
<reference evidence="1" key="1">
    <citation type="submission" date="2021-02" db="EMBL/GenBank/DDBJ databases">
        <title>First Annotated Genome of the Yellow-green Alga Tribonema minus.</title>
        <authorList>
            <person name="Mahan K.M."/>
        </authorList>
    </citation>
    <scope>NUCLEOTIDE SEQUENCE</scope>
    <source>
        <strain evidence="1">UTEX B ZZ1240</strain>
    </source>
</reference>
<feature type="non-terminal residue" evidence="1">
    <location>
        <position position="1"/>
    </location>
</feature>
<comment type="caution">
    <text evidence="1">The sequence shown here is derived from an EMBL/GenBank/DDBJ whole genome shotgun (WGS) entry which is preliminary data.</text>
</comment>
<dbReference type="Proteomes" id="UP000664859">
    <property type="component" value="Unassembled WGS sequence"/>
</dbReference>
<gene>
    <name evidence="1" type="ORF">JKP88DRAFT_141883</name>
</gene>
<evidence type="ECO:0000313" key="2">
    <source>
        <dbReference type="Proteomes" id="UP000664859"/>
    </source>
</evidence>
<dbReference type="Gene3D" id="3.20.20.80">
    <property type="entry name" value="Glycosidases"/>
    <property type="match status" value="1"/>
</dbReference>